<gene>
    <name evidence="10" type="ORF">V4F39_22035</name>
</gene>
<feature type="chain" id="PRO_5043499869" evidence="8">
    <location>
        <begin position="18"/>
        <end position="302"/>
    </location>
</feature>
<comment type="similarity">
    <text evidence="7">Belongs to the binding-protein-dependent transport system permease family.</text>
</comment>
<dbReference type="InterPro" id="IPR035906">
    <property type="entry name" value="MetI-like_sf"/>
</dbReference>
<keyword evidence="11" id="KW-1185">Reference proteome</keyword>
<dbReference type="Proteomes" id="UP001336250">
    <property type="component" value="Unassembled WGS sequence"/>
</dbReference>
<dbReference type="PANTHER" id="PTHR32243:SF18">
    <property type="entry name" value="INNER MEMBRANE ABC TRANSPORTER PERMEASE PROTEIN YCJP"/>
    <property type="match status" value="1"/>
</dbReference>
<dbReference type="CDD" id="cd06261">
    <property type="entry name" value="TM_PBP2"/>
    <property type="match status" value="1"/>
</dbReference>
<evidence type="ECO:0000313" key="11">
    <source>
        <dbReference type="Proteomes" id="UP001336250"/>
    </source>
</evidence>
<evidence type="ECO:0000256" key="3">
    <source>
        <dbReference type="ARBA" id="ARBA00022475"/>
    </source>
</evidence>
<evidence type="ECO:0000259" key="9">
    <source>
        <dbReference type="PROSITE" id="PS50928"/>
    </source>
</evidence>
<evidence type="ECO:0000256" key="6">
    <source>
        <dbReference type="ARBA" id="ARBA00023136"/>
    </source>
</evidence>
<feature type="transmembrane region" description="Helical" evidence="7">
    <location>
        <begin position="36"/>
        <end position="58"/>
    </location>
</feature>
<keyword evidence="4 7" id="KW-0812">Transmembrane</keyword>
<evidence type="ECO:0000256" key="4">
    <source>
        <dbReference type="ARBA" id="ARBA00022692"/>
    </source>
</evidence>
<protein>
    <submittedName>
        <fullName evidence="10">Carbohydrate ABC transporter permease</fullName>
    </submittedName>
</protein>
<dbReference type="SUPFAM" id="SSF161098">
    <property type="entry name" value="MetI-like"/>
    <property type="match status" value="1"/>
</dbReference>
<dbReference type="InterPro" id="IPR050901">
    <property type="entry name" value="BP-dep_ABC_trans_perm"/>
</dbReference>
<proteinExistence type="inferred from homology"/>
<dbReference type="GO" id="GO:0055085">
    <property type="term" value="P:transmembrane transport"/>
    <property type="evidence" value="ECO:0007669"/>
    <property type="project" value="InterPro"/>
</dbReference>
<feature type="signal peptide" evidence="8">
    <location>
        <begin position="1"/>
        <end position="17"/>
    </location>
</feature>
<evidence type="ECO:0000256" key="1">
    <source>
        <dbReference type="ARBA" id="ARBA00004651"/>
    </source>
</evidence>
<feature type="transmembrane region" description="Helical" evidence="7">
    <location>
        <begin position="168"/>
        <end position="188"/>
    </location>
</feature>
<dbReference type="AlphaFoldDB" id="A0AAW9QMF9"/>
<dbReference type="InterPro" id="IPR000515">
    <property type="entry name" value="MetI-like"/>
</dbReference>
<keyword evidence="6 7" id="KW-0472">Membrane</keyword>
<dbReference type="PANTHER" id="PTHR32243">
    <property type="entry name" value="MALTOSE TRANSPORT SYSTEM PERMEASE-RELATED"/>
    <property type="match status" value="1"/>
</dbReference>
<feature type="transmembrane region" description="Helical" evidence="7">
    <location>
        <begin position="266"/>
        <end position="287"/>
    </location>
</feature>
<feature type="transmembrane region" description="Helical" evidence="7">
    <location>
        <begin position="134"/>
        <end position="156"/>
    </location>
</feature>
<organism evidence="10 11">
    <name type="scientific">Aquincola agrisoli</name>
    <dbReference type="NCBI Taxonomy" id="3119538"/>
    <lineage>
        <taxon>Bacteria</taxon>
        <taxon>Pseudomonadati</taxon>
        <taxon>Pseudomonadota</taxon>
        <taxon>Betaproteobacteria</taxon>
        <taxon>Burkholderiales</taxon>
        <taxon>Sphaerotilaceae</taxon>
        <taxon>Aquincola</taxon>
    </lineage>
</organism>
<reference evidence="10 11" key="1">
    <citation type="submission" date="2024-02" db="EMBL/GenBank/DDBJ databases">
        <title>Genome sequence of Aquincola sp. MAHUQ-54.</title>
        <authorList>
            <person name="Huq M.A."/>
        </authorList>
    </citation>
    <scope>NUCLEOTIDE SEQUENCE [LARGE SCALE GENOMIC DNA]</scope>
    <source>
        <strain evidence="10 11">MAHUQ-54</strain>
    </source>
</reference>
<name>A0AAW9QMF9_9BURK</name>
<keyword evidence="2 7" id="KW-0813">Transport</keyword>
<evidence type="ECO:0000256" key="2">
    <source>
        <dbReference type="ARBA" id="ARBA00022448"/>
    </source>
</evidence>
<dbReference type="Pfam" id="PF00528">
    <property type="entry name" value="BPD_transp_1"/>
    <property type="match status" value="1"/>
</dbReference>
<feature type="transmembrane region" description="Helical" evidence="7">
    <location>
        <begin position="209"/>
        <end position="234"/>
    </location>
</feature>
<evidence type="ECO:0000313" key="10">
    <source>
        <dbReference type="EMBL" id="MEF7616609.1"/>
    </source>
</evidence>
<feature type="transmembrane region" description="Helical" evidence="7">
    <location>
        <begin position="101"/>
        <end position="122"/>
    </location>
</feature>
<keyword evidence="8" id="KW-0732">Signal</keyword>
<dbReference type="Gene3D" id="1.10.3720.10">
    <property type="entry name" value="MetI-like"/>
    <property type="match status" value="1"/>
</dbReference>
<dbReference type="GO" id="GO:0005886">
    <property type="term" value="C:plasma membrane"/>
    <property type="evidence" value="ECO:0007669"/>
    <property type="project" value="UniProtKB-SubCell"/>
</dbReference>
<dbReference type="PROSITE" id="PS50928">
    <property type="entry name" value="ABC_TM1"/>
    <property type="match status" value="1"/>
</dbReference>
<keyword evidence="5 7" id="KW-1133">Transmembrane helix</keyword>
<evidence type="ECO:0000256" key="7">
    <source>
        <dbReference type="RuleBase" id="RU363032"/>
    </source>
</evidence>
<evidence type="ECO:0000256" key="8">
    <source>
        <dbReference type="SAM" id="SignalP"/>
    </source>
</evidence>
<evidence type="ECO:0000256" key="5">
    <source>
        <dbReference type="ARBA" id="ARBA00022989"/>
    </source>
</evidence>
<sequence length="302" mass="32954">MALTSALSSALPAPPLAAGPPAGAAAARTLRSPRRFSVGWTLLTIALALFLLFPVGWLATMAFKPDEVMFTRPTAWTFAPTMEHFRYVIDSGFLGYLGSSVLLALASTAMVVLVGTPAAYAFARFELRGRDDLFLFILATRMAPPICLVIPFYLIFTQVGLLDTFLGLSLAYLTFNLSFYIWVLRSFCRDLPVQLEEAAMVEGYSRFAVFLRVALPLLKSGIVSTAMLCFIFAWNEFLFAFMLGGQNVKTLPVAIPLLITAQGVRWGEMAVVGMVALLPVLLAVFFLQKQIVRGLTMGAVKG</sequence>
<comment type="subcellular location">
    <subcellularLocation>
        <location evidence="1 7">Cell membrane</location>
        <topology evidence="1 7">Multi-pass membrane protein</topology>
    </subcellularLocation>
</comment>
<comment type="caution">
    <text evidence="10">The sequence shown here is derived from an EMBL/GenBank/DDBJ whole genome shotgun (WGS) entry which is preliminary data.</text>
</comment>
<feature type="domain" description="ABC transmembrane type-1" evidence="9">
    <location>
        <begin position="97"/>
        <end position="287"/>
    </location>
</feature>
<dbReference type="EMBL" id="JAZIBG010000048">
    <property type="protein sequence ID" value="MEF7616609.1"/>
    <property type="molecule type" value="Genomic_DNA"/>
</dbReference>
<accession>A0AAW9QMF9</accession>
<dbReference type="RefSeq" id="WP_332292149.1">
    <property type="nucleotide sequence ID" value="NZ_JAZIBG010000048.1"/>
</dbReference>
<keyword evidence="3" id="KW-1003">Cell membrane</keyword>